<dbReference type="CDD" id="cd06142">
    <property type="entry name" value="RNaseD_exo"/>
    <property type="match status" value="1"/>
</dbReference>
<dbReference type="GO" id="GO:0006139">
    <property type="term" value="P:nucleobase-containing compound metabolic process"/>
    <property type="evidence" value="ECO:0007669"/>
    <property type="project" value="InterPro"/>
</dbReference>
<sequence>MNNIKIFENDLPSNIDLSNEKVIGIDNEALGLVLGRDPLTLVQLGLESKQFFLIKLNRETYKAPNLIKVLSNSSTQFIMHYARQDLLWLKYHLKVQPKNVFCTKVASKIARTASSAHGYKDLVKELCGKDISKKEQQSDWGNPNLSTKQINYAAQDTEYLFEIKNKLITMLKREKRIDLFEKCMKVIPILVDMEMSGYKLETFAH</sequence>
<dbReference type="Gene3D" id="3.30.420.10">
    <property type="entry name" value="Ribonuclease H-like superfamily/Ribonuclease H"/>
    <property type="match status" value="1"/>
</dbReference>
<dbReference type="SMART" id="SM00474">
    <property type="entry name" value="35EXOc"/>
    <property type="match status" value="1"/>
</dbReference>
<dbReference type="EMBL" id="UINC01153657">
    <property type="protein sequence ID" value="SVD48495.1"/>
    <property type="molecule type" value="Genomic_DNA"/>
</dbReference>
<reference evidence="2" key="1">
    <citation type="submission" date="2018-05" db="EMBL/GenBank/DDBJ databases">
        <authorList>
            <person name="Lanie J.A."/>
            <person name="Ng W.-L."/>
            <person name="Kazmierczak K.M."/>
            <person name="Andrzejewski T.M."/>
            <person name="Davidsen T.M."/>
            <person name="Wayne K.J."/>
            <person name="Tettelin H."/>
            <person name="Glass J.I."/>
            <person name="Rusch D."/>
            <person name="Podicherti R."/>
            <person name="Tsui H.-C.T."/>
            <person name="Winkler M.E."/>
        </authorList>
    </citation>
    <scope>NUCLEOTIDE SEQUENCE</scope>
</reference>
<dbReference type="InterPro" id="IPR002562">
    <property type="entry name" value="3'-5'_exonuclease_dom"/>
</dbReference>
<dbReference type="GO" id="GO:0003676">
    <property type="term" value="F:nucleic acid binding"/>
    <property type="evidence" value="ECO:0007669"/>
    <property type="project" value="InterPro"/>
</dbReference>
<dbReference type="Pfam" id="PF01612">
    <property type="entry name" value="DNA_pol_A_exo1"/>
    <property type="match status" value="1"/>
</dbReference>
<dbReference type="InterPro" id="IPR012337">
    <property type="entry name" value="RNaseH-like_sf"/>
</dbReference>
<name>A0A382VR71_9ZZZZ</name>
<dbReference type="InterPro" id="IPR051086">
    <property type="entry name" value="RNase_D-like"/>
</dbReference>
<evidence type="ECO:0000313" key="2">
    <source>
        <dbReference type="EMBL" id="SVD48495.1"/>
    </source>
</evidence>
<dbReference type="AlphaFoldDB" id="A0A382VR71"/>
<feature type="domain" description="3'-5' exonuclease" evidence="1">
    <location>
        <begin position="2"/>
        <end position="172"/>
    </location>
</feature>
<accession>A0A382VR71</accession>
<gene>
    <name evidence="2" type="ORF">METZ01_LOCUS401349</name>
</gene>
<evidence type="ECO:0000259" key="1">
    <source>
        <dbReference type="SMART" id="SM00474"/>
    </source>
</evidence>
<proteinExistence type="predicted"/>
<dbReference type="InterPro" id="IPR036397">
    <property type="entry name" value="RNaseH_sf"/>
</dbReference>
<protein>
    <recommendedName>
        <fullName evidence="1">3'-5' exonuclease domain-containing protein</fullName>
    </recommendedName>
</protein>
<dbReference type="PANTHER" id="PTHR47649:SF1">
    <property type="entry name" value="RIBONUCLEASE D"/>
    <property type="match status" value="1"/>
</dbReference>
<dbReference type="SUPFAM" id="SSF53098">
    <property type="entry name" value="Ribonuclease H-like"/>
    <property type="match status" value="1"/>
</dbReference>
<dbReference type="GO" id="GO:0008408">
    <property type="term" value="F:3'-5' exonuclease activity"/>
    <property type="evidence" value="ECO:0007669"/>
    <property type="project" value="InterPro"/>
</dbReference>
<dbReference type="PANTHER" id="PTHR47649">
    <property type="entry name" value="RIBONUCLEASE D"/>
    <property type="match status" value="1"/>
</dbReference>
<organism evidence="2">
    <name type="scientific">marine metagenome</name>
    <dbReference type="NCBI Taxonomy" id="408172"/>
    <lineage>
        <taxon>unclassified sequences</taxon>
        <taxon>metagenomes</taxon>
        <taxon>ecological metagenomes</taxon>
    </lineage>
</organism>